<accession>A0AAE1WKF2</accession>
<dbReference type="PANTHER" id="PTHR31307:SF4">
    <property type="entry name" value="TRIHELIX TRANSCRIPTION FACTOR ASIL2"/>
    <property type="match status" value="1"/>
</dbReference>
<evidence type="ECO:0000259" key="2">
    <source>
        <dbReference type="Pfam" id="PF13837"/>
    </source>
</evidence>
<dbReference type="InterPro" id="IPR044822">
    <property type="entry name" value="Myb_DNA-bind_4"/>
</dbReference>
<comment type="caution">
    <text evidence="3">The sequence shown here is derived from an EMBL/GenBank/DDBJ whole genome shotgun (WGS) entry which is preliminary data.</text>
</comment>
<dbReference type="InterPro" id="IPR044823">
    <property type="entry name" value="ASIL1/2-like"/>
</dbReference>
<reference evidence="3" key="2">
    <citation type="journal article" date="2024" name="Plant">
        <title>Genomic evolution and insights into agronomic trait innovations of Sesamum species.</title>
        <authorList>
            <person name="Miao H."/>
            <person name="Wang L."/>
            <person name="Qu L."/>
            <person name="Liu H."/>
            <person name="Sun Y."/>
            <person name="Le M."/>
            <person name="Wang Q."/>
            <person name="Wei S."/>
            <person name="Zheng Y."/>
            <person name="Lin W."/>
            <person name="Duan Y."/>
            <person name="Cao H."/>
            <person name="Xiong S."/>
            <person name="Wang X."/>
            <person name="Wei L."/>
            <person name="Li C."/>
            <person name="Ma Q."/>
            <person name="Ju M."/>
            <person name="Zhao R."/>
            <person name="Li G."/>
            <person name="Mu C."/>
            <person name="Tian Q."/>
            <person name="Mei H."/>
            <person name="Zhang T."/>
            <person name="Gao T."/>
            <person name="Zhang H."/>
        </authorList>
    </citation>
    <scope>NUCLEOTIDE SEQUENCE</scope>
    <source>
        <strain evidence="3">K16</strain>
    </source>
</reference>
<feature type="region of interest" description="Disordered" evidence="1">
    <location>
        <begin position="1"/>
        <end position="31"/>
    </location>
</feature>
<sequence>MEDDDEIQSHPSPTPNGRIAVTVAAAPPPSSNSLTLALPIQHQKTPAPAAAVRIAGARVPPPFLSTLGVKGTWSSAACKNRIDTVKKKYKIEKAKIASGGAPSKWRFFDKLDELIGPTAKINSSTPPPADPNNTYHRLPMGIPVGVRSSSVPQDRFQQKPNRKRPLVDSDDESEPENSLESSDGLPPESYRRPRIQRQTPILNNATAVRHGMMNKKSEGGNGTVNKESNWGIL</sequence>
<name>A0AAE1WKF2_9LAMI</name>
<feature type="domain" description="Myb/SANT-like DNA-binding" evidence="2">
    <location>
        <begin position="74"/>
        <end position="114"/>
    </location>
</feature>
<keyword evidence="4" id="KW-1185">Reference proteome</keyword>
<feature type="compositionally biased region" description="Polar residues" evidence="1">
    <location>
        <begin position="223"/>
        <end position="233"/>
    </location>
</feature>
<feature type="region of interest" description="Disordered" evidence="1">
    <location>
        <begin position="118"/>
        <end position="233"/>
    </location>
</feature>
<dbReference type="PANTHER" id="PTHR31307">
    <property type="entry name" value="TRIHELIX TRANSCRIPTION FACTOR ASIL2"/>
    <property type="match status" value="1"/>
</dbReference>
<dbReference type="Pfam" id="PF13837">
    <property type="entry name" value="Myb_DNA-bind_4"/>
    <property type="match status" value="1"/>
</dbReference>
<feature type="compositionally biased region" description="Acidic residues" evidence="1">
    <location>
        <begin position="168"/>
        <end position="177"/>
    </location>
</feature>
<evidence type="ECO:0000313" key="3">
    <source>
        <dbReference type="EMBL" id="KAK4394976.1"/>
    </source>
</evidence>
<reference evidence="3" key="1">
    <citation type="submission" date="2020-06" db="EMBL/GenBank/DDBJ databases">
        <authorList>
            <person name="Li T."/>
            <person name="Hu X."/>
            <person name="Zhang T."/>
            <person name="Song X."/>
            <person name="Zhang H."/>
            <person name="Dai N."/>
            <person name="Sheng W."/>
            <person name="Hou X."/>
            <person name="Wei L."/>
        </authorList>
    </citation>
    <scope>NUCLEOTIDE SEQUENCE</scope>
    <source>
        <strain evidence="3">K16</strain>
        <tissue evidence="3">Leaf</tissue>
    </source>
</reference>
<dbReference type="EMBL" id="JACGWL010000009">
    <property type="protein sequence ID" value="KAK4394976.1"/>
    <property type="molecule type" value="Genomic_DNA"/>
</dbReference>
<dbReference type="GO" id="GO:0000976">
    <property type="term" value="F:transcription cis-regulatory region binding"/>
    <property type="evidence" value="ECO:0007669"/>
    <property type="project" value="TreeGrafter"/>
</dbReference>
<dbReference type="GO" id="GO:0005634">
    <property type="term" value="C:nucleus"/>
    <property type="evidence" value="ECO:0007669"/>
    <property type="project" value="TreeGrafter"/>
</dbReference>
<gene>
    <name evidence="3" type="ORF">Sango_1651900</name>
</gene>
<protein>
    <submittedName>
        <fullName evidence="3">Trihelix transcription factor ASIL2</fullName>
    </submittedName>
</protein>
<dbReference type="AlphaFoldDB" id="A0AAE1WKF2"/>
<feature type="compositionally biased region" description="Polar residues" evidence="1">
    <location>
        <begin position="196"/>
        <end position="206"/>
    </location>
</feature>
<dbReference type="Proteomes" id="UP001289374">
    <property type="component" value="Unassembled WGS sequence"/>
</dbReference>
<organism evidence="3 4">
    <name type="scientific">Sesamum angolense</name>
    <dbReference type="NCBI Taxonomy" id="2727404"/>
    <lineage>
        <taxon>Eukaryota</taxon>
        <taxon>Viridiplantae</taxon>
        <taxon>Streptophyta</taxon>
        <taxon>Embryophyta</taxon>
        <taxon>Tracheophyta</taxon>
        <taxon>Spermatophyta</taxon>
        <taxon>Magnoliopsida</taxon>
        <taxon>eudicotyledons</taxon>
        <taxon>Gunneridae</taxon>
        <taxon>Pentapetalae</taxon>
        <taxon>asterids</taxon>
        <taxon>lamiids</taxon>
        <taxon>Lamiales</taxon>
        <taxon>Pedaliaceae</taxon>
        <taxon>Sesamum</taxon>
    </lineage>
</organism>
<evidence type="ECO:0000313" key="4">
    <source>
        <dbReference type="Proteomes" id="UP001289374"/>
    </source>
</evidence>
<evidence type="ECO:0000256" key="1">
    <source>
        <dbReference type="SAM" id="MobiDB-lite"/>
    </source>
</evidence>
<proteinExistence type="predicted"/>